<protein>
    <submittedName>
        <fullName evidence="2">Uncharacterized protein</fullName>
    </submittedName>
</protein>
<feature type="compositionally biased region" description="Basic residues" evidence="1">
    <location>
        <begin position="1"/>
        <end position="13"/>
    </location>
</feature>
<comment type="caution">
    <text evidence="2">The sequence shown here is derived from an EMBL/GenBank/DDBJ whole genome shotgun (WGS) entry which is preliminary data.</text>
</comment>
<keyword evidence="3" id="KW-1185">Reference proteome</keyword>
<proteinExistence type="predicted"/>
<dbReference type="EMBL" id="CAJHNH020002251">
    <property type="protein sequence ID" value="CAG5126110.1"/>
    <property type="molecule type" value="Genomic_DNA"/>
</dbReference>
<evidence type="ECO:0000313" key="3">
    <source>
        <dbReference type="Proteomes" id="UP000678393"/>
    </source>
</evidence>
<reference evidence="2" key="1">
    <citation type="submission" date="2021-04" db="EMBL/GenBank/DDBJ databases">
        <authorList>
            <consortium name="Molecular Ecology Group"/>
        </authorList>
    </citation>
    <scope>NUCLEOTIDE SEQUENCE</scope>
</reference>
<dbReference type="AlphaFoldDB" id="A0A8S3ZEB5"/>
<gene>
    <name evidence="2" type="ORF">CUNI_LOCUS11668</name>
</gene>
<feature type="compositionally biased region" description="Basic residues" evidence="1">
    <location>
        <begin position="47"/>
        <end position="56"/>
    </location>
</feature>
<accession>A0A8S3ZEB5</accession>
<sequence>MKQHLVRMTKKAAHVIEKDLPEEIPSQEPHDGNCDSYGQKDQDKVANSKRRKRTRKKDVNTVNDDTSEAVENNHDDYRSPVLFCDVSIVKKK</sequence>
<name>A0A8S3ZEB5_9EUPU</name>
<dbReference type="Proteomes" id="UP000678393">
    <property type="component" value="Unassembled WGS sequence"/>
</dbReference>
<feature type="non-terminal residue" evidence="2">
    <location>
        <position position="1"/>
    </location>
</feature>
<feature type="compositionally biased region" description="Basic and acidic residues" evidence="1">
    <location>
        <begin position="28"/>
        <end position="46"/>
    </location>
</feature>
<feature type="region of interest" description="Disordered" evidence="1">
    <location>
        <begin position="1"/>
        <end position="75"/>
    </location>
</feature>
<organism evidence="2 3">
    <name type="scientific">Candidula unifasciata</name>
    <dbReference type="NCBI Taxonomy" id="100452"/>
    <lineage>
        <taxon>Eukaryota</taxon>
        <taxon>Metazoa</taxon>
        <taxon>Spiralia</taxon>
        <taxon>Lophotrochozoa</taxon>
        <taxon>Mollusca</taxon>
        <taxon>Gastropoda</taxon>
        <taxon>Heterobranchia</taxon>
        <taxon>Euthyneura</taxon>
        <taxon>Panpulmonata</taxon>
        <taxon>Eupulmonata</taxon>
        <taxon>Stylommatophora</taxon>
        <taxon>Helicina</taxon>
        <taxon>Helicoidea</taxon>
        <taxon>Geomitridae</taxon>
        <taxon>Candidula</taxon>
    </lineage>
</organism>
<evidence type="ECO:0000256" key="1">
    <source>
        <dbReference type="SAM" id="MobiDB-lite"/>
    </source>
</evidence>
<evidence type="ECO:0000313" key="2">
    <source>
        <dbReference type="EMBL" id="CAG5126110.1"/>
    </source>
</evidence>